<protein>
    <recommendedName>
        <fullName evidence="3">Tudor domain-containing protein</fullName>
    </recommendedName>
</protein>
<sequence>MVYLCKFCGQQAKNYFSDMTYFIIVVLCVHLNQHFSKNPFPGAQQVMKCRIAGVVPVVNEWSDECCITVRQLLAGKAVTVKLLETVEKECAHAVDIQLSMSCLSDGKDDNGWATPPEPLTQAVGDKFSVVVTHFLSPSDLVVQKVENAGVQPVGESWSKDCILALQRQLSNRVLQLEIQGAQEGKTLVSMIDEASDPQTDFAELLISAGYAAPASTTVNLSAEETTATAAASGG</sequence>
<comment type="caution">
    <text evidence="1">The sequence shown here is derived from an EMBL/GenBank/DDBJ whole genome shotgun (WGS) entry which is preliminary data.</text>
</comment>
<reference evidence="1 2" key="1">
    <citation type="submission" date="2021-06" db="EMBL/GenBank/DDBJ databases">
        <authorList>
            <person name="Palmer J.M."/>
        </authorList>
    </citation>
    <scope>NUCLEOTIDE SEQUENCE [LARGE SCALE GENOMIC DNA]</scope>
    <source>
        <strain evidence="1 2">XC_2019</strain>
        <tissue evidence="1">Muscle</tissue>
    </source>
</reference>
<dbReference type="Gene3D" id="2.40.50.90">
    <property type="match status" value="2"/>
</dbReference>
<name>A0ABV0RSS2_9TELE</name>
<accession>A0ABV0RSS2</accession>
<evidence type="ECO:0008006" key="3">
    <source>
        <dbReference type="Google" id="ProtNLM"/>
    </source>
</evidence>
<dbReference type="Proteomes" id="UP001434883">
    <property type="component" value="Unassembled WGS sequence"/>
</dbReference>
<organism evidence="1 2">
    <name type="scientific">Xenoophorus captivus</name>
    <dbReference type="NCBI Taxonomy" id="1517983"/>
    <lineage>
        <taxon>Eukaryota</taxon>
        <taxon>Metazoa</taxon>
        <taxon>Chordata</taxon>
        <taxon>Craniata</taxon>
        <taxon>Vertebrata</taxon>
        <taxon>Euteleostomi</taxon>
        <taxon>Actinopterygii</taxon>
        <taxon>Neopterygii</taxon>
        <taxon>Teleostei</taxon>
        <taxon>Neoteleostei</taxon>
        <taxon>Acanthomorphata</taxon>
        <taxon>Ovalentaria</taxon>
        <taxon>Atherinomorphae</taxon>
        <taxon>Cyprinodontiformes</taxon>
        <taxon>Goodeidae</taxon>
        <taxon>Xenoophorus</taxon>
    </lineage>
</organism>
<dbReference type="EMBL" id="JAHRIN010058864">
    <property type="protein sequence ID" value="MEQ2211294.1"/>
    <property type="molecule type" value="Genomic_DNA"/>
</dbReference>
<evidence type="ECO:0000313" key="2">
    <source>
        <dbReference type="Proteomes" id="UP001434883"/>
    </source>
</evidence>
<gene>
    <name evidence="1" type="ORF">XENOCAPTIV_021897</name>
</gene>
<proteinExistence type="predicted"/>
<evidence type="ECO:0000313" key="1">
    <source>
        <dbReference type="EMBL" id="MEQ2211294.1"/>
    </source>
</evidence>
<keyword evidence="2" id="KW-1185">Reference proteome</keyword>
<dbReference type="InterPro" id="IPR035437">
    <property type="entry name" value="SNase_OB-fold_sf"/>
</dbReference>